<protein>
    <recommendedName>
        <fullName evidence="5">Putative pre-16S rRNA nuclease</fullName>
        <ecNumber evidence="5">3.1.-.-</ecNumber>
    </recommendedName>
</protein>
<comment type="caution">
    <text evidence="7">The sequence shown here is derived from an EMBL/GenBank/DDBJ whole genome shotgun (WGS) entry which is preliminary data.</text>
</comment>
<keyword evidence="2 5" id="KW-0690">Ribosome biogenesis</keyword>
<dbReference type="PANTHER" id="PTHR33317">
    <property type="entry name" value="POLYNUCLEOTIDYL TRANSFERASE, RIBONUCLEASE H-LIKE SUPERFAMILY PROTEIN"/>
    <property type="match status" value="1"/>
</dbReference>
<dbReference type="SUPFAM" id="SSF53098">
    <property type="entry name" value="Ribonuclease H-like"/>
    <property type="match status" value="1"/>
</dbReference>
<dbReference type="EMBL" id="MUKV01000011">
    <property type="protein sequence ID" value="OQS40160.1"/>
    <property type="molecule type" value="Genomic_DNA"/>
</dbReference>
<evidence type="ECO:0000256" key="4">
    <source>
        <dbReference type="ARBA" id="ARBA00022801"/>
    </source>
</evidence>
<evidence type="ECO:0000256" key="3">
    <source>
        <dbReference type="ARBA" id="ARBA00022722"/>
    </source>
</evidence>
<dbReference type="Pfam" id="PF03652">
    <property type="entry name" value="RuvX"/>
    <property type="match status" value="1"/>
</dbReference>
<dbReference type="InterPro" id="IPR012337">
    <property type="entry name" value="RNaseH-like_sf"/>
</dbReference>
<dbReference type="Proteomes" id="UP000192721">
    <property type="component" value="Unassembled WGS sequence"/>
</dbReference>
<evidence type="ECO:0000256" key="1">
    <source>
        <dbReference type="ARBA" id="ARBA00022490"/>
    </source>
</evidence>
<dbReference type="InterPro" id="IPR005227">
    <property type="entry name" value="YqgF"/>
</dbReference>
<keyword evidence="3 5" id="KW-0540">Nuclease</keyword>
<comment type="similarity">
    <text evidence="5">Belongs to the YqgF HJR family.</text>
</comment>
<dbReference type="HAMAP" id="MF_00651">
    <property type="entry name" value="Nuclease_YqgF"/>
    <property type="match status" value="1"/>
</dbReference>
<comment type="function">
    <text evidence="5">Could be a nuclease involved in processing of the 5'-end of pre-16S rRNA.</text>
</comment>
<dbReference type="GO" id="GO:0005829">
    <property type="term" value="C:cytosol"/>
    <property type="evidence" value="ECO:0007669"/>
    <property type="project" value="TreeGrafter"/>
</dbReference>
<proteinExistence type="inferred from homology"/>
<dbReference type="EC" id="3.1.-.-" evidence="5"/>
<dbReference type="GO" id="GO:0004518">
    <property type="term" value="F:nuclease activity"/>
    <property type="evidence" value="ECO:0007669"/>
    <property type="project" value="UniProtKB-KW"/>
</dbReference>
<keyword evidence="4 5" id="KW-0378">Hydrolase</keyword>
<evidence type="ECO:0000313" key="7">
    <source>
        <dbReference type="EMBL" id="OQS40160.1"/>
    </source>
</evidence>
<dbReference type="CDD" id="cd16964">
    <property type="entry name" value="YqgF"/>
    <property type="match status" value="1"/>
</dbReference>
<evidence type="ECO:0000256" key="5">
    <source>
        <dbReference type="HAMAP-Rule" id="MF_00651"/>
    </source>
</evidence>
<feature type="domain" description="YqgF/RNase H-like" evidence="6">
    <location>
        <begin position="7"/>
        <end position="107"/>
    </location>
</feature>
<name>A0A1W0CZG3_9NEIS</name>
<reference evidence="7 8" key="1">
    <citation type="submission" date="2017-02" db="EMBL/GenBank/DDBJ databases">
        <title>Chromobacterium haemolyticum H5244.</title>
        <authorList>
            <person name="Gulvik C.A."/>
        </authorList>
    </citation>
    <scope>NUCLEOTIDE SEQUENCE [LARGE SCALE GENOMIC DNA]</scope>
    <source>
        <strain evidence="7 8">H5244</strain>
    </source>
</reference>
<dbReference type="InterPro" id="IPR037027">
    <property type="entry name" value="YqgF/RNaseH-like_dom_sf"/>
</dbReference>
<evidence type="ECO:0000256" key="2">
    <source>
        <dbReference type="ARBA" id="ARBA00022517"/>
    </source>
</evidence>
<evidence type="ECO:0000313" key="8">
    <source>
        <dbReference type="Proteomes" id="UP000192721"/>
    </source>
</evidence>
<dbReference type="SMART" id="SM00732">
    <property type="entry name" value="YqgFc"/>
    <property type="match status" value="1"/>
</dbReference>
<organism evidence="7 8">
    <name type="scientific">Chromobacterium haemolyticum</name>
    <dbReference type="NCBI Taxonomy" id="394935"/>
    <lineage>
        <taxon>Bacteria</taxon>
        <taxon>Pseudomonadati</taxon>
        <taxon>Pseudomonadota</taxon>
        <taxon>Betaproteobacteria</taxon>
        <taxon>Neisseriales</taxon>
        <taxon>Chromobacteriaceae</taxon>
        <taxon>Chromobacterium</taxon>
    </lineage>
</organism>
<dbReference type="InterPro" id="IPR006641">
    <property type="entry name" value="YqgF/RNaseH-like_dom"/>
</dbReference>
<accession>A0A1W0CZG3</accession>
<gene>
    <name evidence="7" type="ORF">B0T45_10935</name>
</gene>
<dbReference type="NCBIfam" id="TIGR00250">
    <property type="entry name" value="RNAse_H_YqgF"/>
    <property type="match status" value="1"/>
</dbReference>
<comment type="subcellular location">
    <subcellularLocation>
        <location evidence="5">Cytoplasm</location>
    </subcellularLocation>
</comment>
<evidence type="ECO:0000259" key="6">
    <source>
        <dbReference type="SMART" id="SM00732"/>
    </source>
</evidence>
<dbReference type="Gene3D" id="3.30.420.140">
    <property type="entry name" value="YqgF/RNase H-like domain"/>
    <property type="match status" value="1"/>
</dbReference>
<sequence length="145" mass="15879">MSAMPEGCALAFDFGERRIGVAVGDTLLGIPHPLLTIDTEINDARFAAIAALIAEWRPAQLVVGLPMHIDGTEHQMTQLARRFANRLKGRYGLPVWLVDERLTSVVAESMLEEAGVRGRKQKPALDQVAAQAILLTWFEHPGQAV</sequence>
<dbReference type="GO" id="GO:0016788">
    <property type="term" value="F:hydrolase activity, acting on ester bonds"/>
    <property type="evidence" value="ECO:0007669"/>
    <property type="project" value="UniProtKB-UniRule"/>
</dbReference>
<dbReference type="GO" id="GO:0000967">
    <property type="term" value="P:rRNA 5'-end processing"/>
    <property type="evidence" value="ECO:0007669"/>
    <property type="project" value="UniProtKB-UniRule"/>
</dbReference>
<dbReference type="RefSeq" id="WP_081555491.1">
    <property type="nucleotide sequence ID" value="NZ_MUKV01000011.1"/>
</dbReference>
<dbReference type="PANTHER" id="PTHR33317:SF4">
    <property type="entry name" value="POLYNUCLEOTIDYL TRANSFERASE, RIBONUCLEASE H-LIKE SUPERFAMILY PROTEIN"/>
    <property type="match status" value="1"/>
</dbReference>
<keyword evidence="1 5" id="KW-0963">Cytoplasm</keyword>
<dbReference type="AlphaFoldDB" id="A0A1W0CZG3"/>